<evidence type="ECO:0000313" key="3">
    <source>
        <dbReference type="Proteomes" id="UP001642501"/>
    </source>
</evidence>
<feature type="region of interest" description="Disordered" evidence="1">
    <location>
        <begin position="75"/>
        <end position="104"/>
    </location>
</feature>
<protein>
    <submittedName>
        <fullName evidence="2">Uncharacterized protein</fullName>
    </submittedName>
</protein>
<feature type="region of interest" description="Disordered" evidence="1">
    <location>
        <begin position="1"/>
        <end position="24"/>
    </location>
</feature>
<reference evidence="2 3" key="1">
    <citation type="submission" date="2024-01" db="EMBL/GenBank/DDBJ databases">
        <authorList>
            <person name="Allen C."/>
            <person name="Tagirdzhanova G."/>
        </authorList>
    </citation>
    <scope>NUCLEOTIDE SEQUENCE [LARGE SCALE GENOMIC DNA]</scope>
    <source>
        <strain evidence="2 3">CBS 573.63</strain>
    </source>
</reference>
<keyword evidence="3" id="KW-1185">Reference proteome</keyword>
<proteinExistence type="predicted"/>
<name>A0ABP0DNL0_9PEZI</name>
<evidence type="ECO:0000313" key="2">
    <source>
        <dbReference type="EMBL" id="CAK7269782.1"/>
    </source>
</evidence>
<evidence type="ECO:0000256" key="1">
    <source>
        <dbReference type="SAM" id="MobiDB-lite"/>
    </source>
</evidence>
<accession>A0ABP0DNL0</accession>
<organism evidence="2 3">
    <name type="scientific">Sporothrix epigloea</name>
    <dbReference type="NCBI Taxonomy" id="1892477"/>
    <lineage>
        <taxon>Eukaryota</taxon>
        <taxon>Fungi</taxon>
        <taxon>Dikarya</taxon>
        <taxon>Ascomycota</taxon>
        <taxon>Pezizomycotina</taxon>
        <taxon>Sordariomycetes</taxon>
        <taxon>Sordariomycetidae</taxon>
        <taxon>Ophiostomatales</taxon>
        <taxon>Ophiostomataceae</taxon>
        <taxon>Sporothrix</taxon>
    </lineage>
</organism>
<gene>
    <name evidence="2" type="ORF">SEPCBS57363_003774</name>
</gene>
<dbReference type="EMBL" id="CAWUOM010000063">
    <property type="protein sequence ID" value="CAK7269782.1"/>
    <property type="molecule type" value="Genomic_DNA"/>
</dbReference>
<feature type="compositionally biased region" description="Low complexity" evidence="1">
    <location>
        <begin position="75"/>
        <end position="96"/>
    </location>
</feature>
<comment type="caution">
    <text evidence="2">The sequence shown here is derived from an EMBL/GenBank/DDBJ whole genome shotgun (WGS) entry which is preliminary data.</text>
</comment>
<feature type="region of interest" description="Disordered" evidence="1">
    <location>
        <begin position="120"/>
        <end position="142"/>
    </location>
</feature>
<sequence length="157" mass="17456">MTESRSTIYVEPEPPAPKNASYDSFYEDKLAPNLPFQRKLEIHLERKSLKESGDFLGVQGVNPETGQLDVLTPTTGSKSTLSSGTSAVASGSVQSSMERYERNKDKLRRQQSLIRWRRETGQWSSAAAPGLSPIEQSRDTTPSRSILSKFLLLFFSG</sequence>
<dbReference type="Proteomes" id="UP001642501">
    <property type="component" value="Unassembled WGS sequence"/>
</dbReference>